<name>A0ABN9TF53_9DINO</name>
<sequence>MRLAVSYARASGKESEAAQWEAEIERCFVKGGGAAPEAAPEARAVGEGAAAAADASSTGRADVGCATGPSTTSASRTAAPTLQRGFFNRPKAVVPMLQMQCKALQTQAPGGPGAFLNAAGAFEVAGRARGEAMSALSGLLAKLADESRQLQEKASELAAASSNEDGHLGPAEAEEHNRLGQCRQRASPDVLTSKHGQ</sequence>
<feature type="region of interest" description="Disordered" evidence="1">
    <location>
        <begin position="152"/>
        <end position="197"/>
    </location>
</feature>
<protein>
    <submittedName>
        <fullName evidence="2">Uncharacterized protein</fullName>
    </submittedName>
</protein>
<dbReference type="EMBL" id="CAUYUJ010014639">
    <property type="protein sequence ID" value="CAK0844172.1"/>
    <property type="molecule type" value="Genomic_DNA"/>
</dbReference>
<evidence type="ECO:0000313" key="3">
    <source>
        <dbReference type="Proteomes" id="UP001189429"/>
    </source>
</evidence>
<evidence type="ECO:0000256" key="1">
    <source>
        <dbReference type="SAM" id="MobiDB-lite"/>
    </source>
</evidence>
<gene>
    <name evidence="2" type="ORF">PCOR1329_LOCUS38330</name>
</gene>
<accession>A0ABN9TF53</accession>
<organism evidence="2 3">
    <name type="scientific">Prorocentrum cordatum</name>
    <dbReference type="NCBI Taxonomy" id="2364126"/>
    <lineage>
        <taxon>Eukaryota</taxon>
        <taxon>Sar</taxon>
        <taxon>Alveolata</taxon>
        <taxon>Dinophyceae</taxon>
        <taxon>Prorocentrales</taxon>
        <taxon>Prorocentraceae</taxon>
        <taxon>Prorocentrum</taxon>
    </lineage>
</organism>
<dbReference type="Proteomes" id="UP001189429">
    <property type="component" value="Unassembled WGS sequence"/>
</dbReference>
<evidence type="ECO:0000313" key="2">
    <source>
        <dbReference type="EMBL" id="CAK0844172.1"/>
    </source>
</evidence>
<reference evidence="2" key="1">
    <citation type="submission" date="2023-10" db="EMBL/GenBank/DDBJ databases">
        <authorList>
            <person name="Chen Y."/>
            <person name="Shah S."/>
            <person name="Dougan E. K."/>
            <person name="Thang M."/>
            <person name="Chan C."/>
        </authorList>
    </citation>
    <scope>NUCLEOTIDE SEQUENCE [LARGE SCALE GENOMIC DNA]</scope>
</reference>
<proteinExistence type="predicted"/>
<comment type="caution">
    <text evidence="2">The sequence shown here is derived from an EMBL/GenBank/DDBJ whole genome shotgun (WGS) entry which is preliminary data.</text>
</comment>
<keyword evidence="3" id="KW-1185">Reference proteome</keyword>
<feature type="region of interest" description="Disordered" evidence="1">
    <location>
        <begin position="56"/>
        <end position="80"/>
    </location>
</feature>